<dbReference type="HAMAP" id="MF_01812">
    <property type="entry name" value="Eis"/>
    <property type="match status" value="1"/>
</dbReference>
<dbReference type="GO" id="GO:0030649">
    <property type="term" value="P:aminoglycoside antibiotic catabolic process"/>
    <property type="evidence" value="ECO:0007669"/>
    <property type="project" value="TreeGrafter"/>
</dbReference>
<proteinExistence type="inferred from homology"/>
<evidence type="ECO:0000256" key="4">
    <source>
        <dbReference type="HAMAP-Rule" id="MF_01812"/>
    </source>
</evidence>
<dbReference type="SUPFAM" id="SSF55718">
    <property type="entry name" value="SCP-like"/>
    <property type="match status" value="1"/>
</dbReference>
<dbReference type="NCBIfam" id="NF002367">
    <property type="entry name" value="PRK01346.1-4"/>
    <property type="match status" value="1"/>
</dbReference>
<dbReference type="Pfam" id="PF13530">
    <property type="entry name" value="SCP2_2"/>
    <property type="match status" value="1"/>
</dbReference>
<evidence type="ECO:0000256" key="1">
    <source>
        <dbReference type="ARBA" id="ARBA00009213"/>
    </source>
</evidence>
<feature type="binding site" evidence="4">
    <location>
        <begin position="88"/>
        <end position="90"/>
    </location>
    <ligand>
        <name>acetyl-CoA</name>
        <dbReference type="ChEBI" id="CHEBI:57288"/>
    </ligand>
</feature>
<dbReference type="InterPro" id="IPR000182">
    <property type="entry name" value="GNAT_dom"/>
</dbReference>
<evidence type="ECO:0000256" key="2">
    <source>
        <dbReference type="ARBA" id="ARBA00022679"/>
    </source>
</evidence>
<dbReference type="InterPro" id="IPR025559">
    <property type="entry name" value="Eis_dom"/>
</dbReference>
<protein>
    <submittedName>
        <fullName evidence="6">GNAT family N-acetyltransferase</fullName>
    </submittedName>
</protein>
<name>A0AAU8JUT0_9ACTN</name>
<dbReference type="PANTHER" id="PTHR37817:SF1">
    <property type="entry name" value="N-ACETYLTRANSFERASE EIS"/>
    <property type="match status" value="1"/>
</dbReference>
<evidence type="ECO:0000313" key="6">
    <source>
        <dbReference type="EMBL" id="XCM79614.1"/>
    </source>
</evidence>
<comment type="subunit">
    <text evidence="4">Homohexamer; trimer of dimers.</text>
</comment>
<dbReference type="SUPFAM" id="SSF55729">
    <property type="entry name" value="Acyl-CoA N-acyltransferases (Nat)"/>
    <property type="match status" value="1"/>
</dbReference>
<gene>
    <name evidence="6" type="ORF">ABWK59_12095</name>
</gene>
<accession>A0AAU8JUT0</accession>
<evidence type="ECO:0000259" key="5">
    <source>
        <dbReference type="PROSITE" id="PS51186"/>
    </source>
</evidence>
<dbReference type="KEGG" id="kcm:ABWK59_12095"/>
<dbReference type="EMBL" id="CP159872">
    <property type="protein sequence ID" value="XCM79614.1"/>
    <property type="molecule type" value="Genomic_DNA"/>
</dbReference>
<dbReference type="Gene3D" id="3.40.630.30">
    <property type="match status" value="2"/>
</dbReference>
<reference evidence="6" key="1">
    <citation type="submission" date="2024-06" db="EMBL/GenBank/DDBJ databases">
        <title>The genome sequences of Kitasatospora sp. strain HUAS MG31.</title>
        <authorList>
            <person name="Mo P."/>
        </authorList>
    </citation>
    <scope>NUCLEOTIDE SEQUENCE</scope>
    <source>
        <strain evidence="6">HUAS MG31</strain>
    </source>
</reference>
<feature type="active site" description="Proton acceptor; via carboxylate" evidence="4">
    <location>
        <position position="418"/>
    </location>
</feature>
<dbReference type="Pfam" id="PF17668">
    <property type="entry name" value="Acetyltransf_17"/>
    <property type="match status" value="1"/>
</dbReference>
<keyword evidence="3 4" id="KW-0012">Acyltransferase</keyword>
<dbReference type="InterPro" id="IPR016181">
    <property type="entry name" value="Acyl_CoA_acyltransferase"/>
</dbReference>
<dbReference type="PROSITE" id="PS51186">
    <property type="entry name" value="GNAT"/>
    <property type="match status" value="1"/>
</dbReference>
<dbReference type="InterPro" id="IPR022902">
    <property type="entry name" value="NAcTrfase_Eis"/>
</dbReference>
<dbReference type="InterPro" id="IPR036527">
    <property type="entry name" value="SCP2_sterol-bd_dom_sf"/>
</dbReference>
<dbReference type="InterPro" id="IPR041380">
    <property type="entry name" value="Acetyltransf_17"/>
</dbReference>
<feature type="binding site" evidence="4">
    <location>
        <begin position="124"/>
        <end position="125"/>
    </location>
    <ligand>
        <name>acetyl-CoA</name>
        <dbReference type="ChEBI" id="CHEBI:57288"/>
    </ligand>
</feature>
<feature type="binding site" evidence="4">
    <location>
        <begin position="96"/>
        <end position="101"/>
    </location>
    <ligand>
        <name>acetyl-CoA</name>
        <dbReference type="ChEBI" id="CHEBI:57288"/>
    </ligand>
</feature>
<dbReference type="Gene3D" id="3.30.1050.10">
    <property type="entry name" value="SCP2 sterol-binding domain"/>
    <property type="match status" value="1"/>
</dbReference>
<feature type="domain" description="N-acetyltransferase" evidence="5">
    <location>
        <begin position="9"/>
        <end position="155"/>
    </location>
</feature>
<dbReference type="Pfam" id="PF13527">
    <property type="entry name" value="Acetyltransf_9"/>
    <property type="match status" value="1"/>
</dbReference>
<feature type="active site" description="Proton donor" evidence="4">
    <location>
        <position position="129"/>
    </location>
</feature>
<sequence length="418" mass="44757">MTSPASAPLTVRPISADEWDTWYGVLEVAFGGGLEQPEERDLWRELTEIDRSLAVCDDSRLVGCASAFSFRIAVPGGAVLPAAGVTMVAVLPTHRRRGALTALMRRQLDDLRERGEPLAVLTASEGAIYGRFGYGQATSRLNVTLPRGRIRLDAPDGPDLRLRLADPAEAAPACEELYARLVPLRPGLLERRPGWERLPLLDPPGGRGGFSPLHCVLAEETSTGRLVGYARYAVDRGWNGGGPAATVRVNDLAALTPATAARLWTYLLETDLAEKVTVNSLPVDDPLLHLVSDQRRLEPRVRDGLFLRPVEVGAALAGRGYAQPVDVVLEVADPFCPWNAGRWRLVSPGPDGPAECVRTRAAADLALSVRELGSAYLGGATLTALARAGRVAELRPGALAAASRAFASDVAPWLPHGF</sequence>
<keyword evidence="2 4" id="KW-0808">Transferase</keyword>
<dbReference type="AlphaFoldDB" id="A0AAU8JUT0"/>
<organism evidence="6">
    <name type="scientific">Kitasatospora camelliae</name>
    <dbReference type="NCBI Taxonomy" id="3156397"/>
    <lineage>
        <taxon>Bacteria</taxon>
        <taxon>Bacillati</taxon>
        <taxon>Actinomycetota</taxon>
        <taxon>Actinomycetes</taxon>
        <taxon>Kitasatosporales</taxon>
        <taxon>Streptomycetaceae</taxon>
        <taxon>Kitasatospora</taxon>
    </lineage>
</organism>
<dbReference type="CDD" id="cd04301">
    <property type="entry name" value="NAT_SF"/>
    <property type="match status" value="1"/>
</dbReference>
<dbReference type="PANTHER" id="PTHR37817">
    <property type="entry name" value="N-ACETYLTRANSFERASE EIS"/>
    <property type="match status" value="1"/>
</dbReference>
<evidence type="ECO:0000256" key="3">
    <source>
        <dbReference type="ARBA" id="ARBA00023315"/>
    </source>
</evidence>
<comment type="similarity">
    <text evidence="1 4">Belongs to the acetyltransferase Eis family.</text>
</comment>
<dbReference type="GO" id="GO:0034069">
    <property type="term" value="F:aminoglycoside N-acetyltransferase activity"/>
    <property type="evidence" value="ECO:0007669"/>
    <property type="project" value="TreeGrafter"/>
</dbReference>
<dbReference type="RefSeq" id="WP_354640403.1">
    <property type="nucleotide sequence ID" value="NZ_CP159872.1"/>
</dbReference>
<dbReference type="InterPro" id="IPR051554">
    <property type="entry name" value="Acetyltransferase_Eis"/>
</dbReference>